<gene>
    <name evidence="2" type="ORF">BKA00_000444</name>
</gene>
<evidence type="ECO:0000313" key="2">
    <source>
        <dbReference type="EMBL" id="MBB6393530.1"/>
    </source>
</evidence>
<dbReference type="EMBL" id="JACHMQ010000001">
    <property type="protein sequence ID" value="MBB6393530.1"/>
    <property type="molecule type" value="Genomic_DNA"/>
</dbReference>
<accession>A0A7X0FTS1</accession>
<dbReference type="GO" id="GO:0003677">
    <property type="term" value="F:DNA binding"/>
    <property type="evidence" value="ECO:0007669"/>
    <property type="project" value="UniProtKB-KW"/>
</dbReference>
<organism evidence="2 3">
    <name type="scientific">Actinomadura coerulea</name>
    <dbReference type="NCBI Taxonomy" id="46159"/>
    <lineage>
        <taxon>Bacteria</taxon>
        <taxon>Bacillati</taxon>
        <taxon>Actinomycetota</taxon>
        <taxon>Actinomycetes</taxon>
        <taxon>Streptosporangiales</taxon>
        <taxon>Thermomonosporaceae</taxon>
        <taxon>Actinomadura</taxon>
    </lineage>
</organism>
<name>A0A7X0FTS1_9ACTN</name>
<protein>
    <submittedName>
        <fullName evidence="2">DNA-binding CsgD family transcriptional regulator</fullName>
    </submittedName>
</protein>
<proteinExistence type="predicted"/>
<sequence length="100" mass="9850">MSIDLTAGATNAAPKTAAKAAPRVLPEDGIVDPIAIEIAVSGSRPVDLTHTERVLAAAQILAAGGGASTIAARLYVSGSTARALAHQARKAGAPGDVRAA</sequence>
<dbReference type="AlphaFoldDB" id="A0A7X0FTS1"/>
<evidence type="ECO:0000313" key="3">
    <source>
        <dbReference type="Proteomes" id="UP000546324"/>
    </source>
</evidence>
<keyword evidence="2" id="KW-0238">DNA-binding</keyword>
<comment type="caution">
    <text evidence="2">The sequence shown here is derived from an EMBL/GenBank/DDBJ whole genome shotgun (WGS) entry which is preliminary data.</text>
</comment>
<evidence type="ECO:0000256" key="1">
    <source>
        <dbReference type="SAM" id="MobiDB-lite"/>
    </source>
</evidence>
<dbReference type="RefSeq" id="WP_185023333.1">
    <property type="nucleotide sequence ID" value="NZ_JACHMQ010000001.1"/>
</dbReference>
<feature type="region of interest" description="Disordered" evidence="1">
    <location>
        <begin position="1"/>
        <end position="21"/>
    </location>
</feature>
<keyword evidence="3" id="KW-1185">Reference proteome</keyword>
<dbReference type="Proteomes" id="UP000546324">
    <property type="component" value="Unassembled WGS sequence"/>
</dbReference>
<reference evidence="2 3" key="1">
    <citation type="submission" date="2020-08" db="EMBL/GenBank/DDBJ databases">
        <title>Sequencing the genomes of 1000 actinobacteria strains.</title>
        <authorList>
            <person name="Klenk H.-P."/>
        </authorList>
    </citation>
    <scope>NUCLEOTIDE SEQUENCE [LARGE SCALE GENOMIC DNA]</scope>
    <source>
        <strain evidence="2 3">DSM 43675</strain>
    </source>
</reference>